<evidence type="ECO:0000313" key="3">
    <source>
        <dbReference type="Proteomes" id="UP000585614"/>
    </source>
</evidence>
<name>A0A7J7UXI7_RHIFE</name>
<dbReference type="EMBL" id="JACAGC010000015">
    <property type="protein sequence ID" value="KAF6317466.1"/>
    <property type="molecule type" value="Genomic_DNA"/>
</dbReference>
<feature type="region of interest" description="Disordered" evidence="1">
    <location>
        <begin position="1"/>
        <end position="45"/>
    </location>
</feature>
<feature type="compositionally biased region" description="Polar residues" evidence="1">
    <location>
        <begin position="33"/>
        <end position="43"/>
    </location>
</feature>
<accession>A0A7J7UXI7</accession>
<protein>
    <submittedName>
        <fullName evidence="2">Uncharacterized protein</fullName>
    </submittedName>
</protein>
<reference evidence="2 3" key="1">
    <citation type="journal article" date="2020" name="Nature">
        <title>Six reference-quality genomes reveal evolution of bat adaptations.</title>
        <authorList>
            <person name="Jebb D."/>
            <person name="Huang Z."/>
            <person name="Pippel M."/>
            <person name="Hughes G.M."/>
            <person name="Lavrichenko K."/>
            <person name="Devanna P."/>
            <person name="Winkler S."/>
            <person name="Jermiin L.S."/>
            <person name="Skirmuntt E.C."/>
            <person name="Katzourakis A."/>
            <person name="Burkitt-Gray L."/>
            <person name="Ray D.A."/>
            <person name="Sullivan K.A.M."/>
            <person name="Roscito J.G."/>
            <person name="Kirilenko B.M."/>
            <person name="Davalos L.M."/>
            <person name="Corthals A.P."/>
            <person name="Power M.L."/>
            <person name="Jones G."/>
            <person name="Ransome R.D."/>
            <person name="Dechmann D.K.N."/>
            <person name="Locatelli A.G."/>
            <person name="Puechmaille S.J."/>
            <person name="Fedrigo O."/>
            <person name="Jarvis E.D."/>
            <person name="Hiller M."/>
            <person name="Vernes S.C."/>
            <person name="Myers E.W."/>
            <person name="Teeling E.C."/>
        </authorList>
    </citation>
    <scope>NUCLEOTIDE SEQUENCE [LARGE SCALE GENOMIC DNA]</scope>
    <source>
        <strain evidence="2">MRhiFer1</strain>
        <tissue evidence="2">Lung</tissue>
    </source>
</reference>
<dbReference type="AlphaFoldDB" id="A0A7J7UXI7"/>
<sequence>MEEDSAPSPGDGAYPAGASETGFSFKGVPLTMEGTSGPQQQNPRGFWCCPKGNFSADERDDGAEAKSIRTAGTAEPFLEGGPFYQNQRREVGRASIWPQTQLDTHRRAQIPSRRLVLLHIHGRKSGPRTTALDSEILDPGVIRAFCKFLQMILAQRGMANRQ</sequence>
<evidence type="ECO:0000256" key="1">
    <source>
        <dbReference type="SAM" id="MobiDB-lite"/>
    </source>
</evidence>
<gene>
    <name evidence="2" type="ORF">mRhiFer1_008519</name>
</gene>
<organism evidence="2 3">
    <name type="scientific">Rhinolophus ferrumequinum</name>
    <name type="common">Greater horseshoe bat</name>
    <dbReference type="NCBI Taxonomy" id="59479"/>
    <lineage>
        <taxon>Eukaryota</taxon>
        <taxon>Metazoa</taxon>
        <taxon>Chordata</taxon>
        <taxon>Craniata</taxon>
        <taxon>Vertebrata</taxon>
        <taxon>Euteleostomi</taxon>
        <taxon>Mammalia</taxon>
        <taxon>Eutheria</taxon>
        <taxon>Laurasiatheria</taxon>
        <taxon>Chiroptera</taxon>
        <taxon>Yinpterochiroptera</taxon>
        <taxon>Rhinolophoidea</taxon>
        <taxon>Rhinolophidae</taxon>
        <taxon>Rhinolophinae</taxon>
        <taxon>Rhinolophus</taxon>
    </lineage>
</organism>
<dbReference type="Proteomes" id="UP000585614">
    <property type="component" value="Unassembled WGS sequence"/>
</dbReference>
<evidence type="ECO:0000313" key="2">
    <source>
        <dbReference type="EMBL" id="KAF6317466.1"/>
    </source>
</evidence>
<comment type="caution">
    <text evidence="2">The sequence shown here is derived from an EMBL/GenBank/DDBJ whole genome shotgun (WGS) entry which is preliminary data.</text>
</comment>
<proteinExistence type="predicted"/>